<sequence length="462" mass="48644">MSLKKIALIVLGFLLLVGVVAGTIIQSRSSVTAVTTSKAAPQDLIATVSGTGQIKPKTGVNVGATAFGRVTHLYVKEGDHVKAGQLVATVESAQPASAVDAQKAAIASSRTDVDSNIAAEKTARANIDEAKADLEQKKFDFDRAKSLYQDQLIAKQDYDAKKAAYDVSAATLQQRIASFTQARAQTSSARGHVDQAIATLAGNDYSLGLTQSRAPFDALVTNVPIREGETVVTGIQNAEGSTLMTLADMSVITAEVKIDETDIVNVAMNQPVDVTVDALPGKIFKGHVTEVGDQALLRTTGLATSQSTTGTEEAKDFKVIVTLDQTSDELRPGLSCTAKITTAHKPNTLTVPIQSLVQRDLASEKALFNNHGKEGAAGGPITKSNLTQGVYIVVQDNGRLRVKFVPITTGVTGATDIEVLSGLKNGDEVVTGRYKVLRTLKSGTAIKYDTTLQTATDDNSSS</sequence>
<dbReference type="InterPro" id="IPR058625">
    <property type="entry name" value="MdtA-like_BSH"/>
</dbReference>
<comment type="subcellular location">
    <subcellularLocation>
        <location evidence="1">Cell envelope</location>
    </subcellularLocation>
</comment>
<dbReference type="EMBL" id="JACHIO010000017">
    <property type="protein sequence ID" value="MBB5065535.1"/>
    <property type="molecule type" value="Genomic_DNA"/>
</dbReference>
<dbReference type="Pfam" id="PF25990">
    <property type="entry name" value="Beta-barrel_YknX"/>
    <property type="match status" value="1"/>
</dbReference>
<evidence type="ECO:0000259" key="4">
    <source>
        <dbReference type="Pfam" id="PF25990"/>
    </source>
</evidence>
<dbReference type="Gene3D" id="2.40.420.20">
    <property type="match status" value="1"/>
</dbReference>
<dbReference type="Gene3D" id="2.40.30.170">
    <property type="match status" value="1"/>
</dbReference>
<evidence type="ECO:0000256" key="1">
    <source>
        <dbReference type="ARBA" id="ARBA00004196"/>
    </source>
</evidence>
<feature type="domain" description="YknX-like beta-barrel" evidence="4">
    <location>
        <begin position="254"/>
        <end position="340"/>
    </location>
</feature>
<evidence type="ECO:0000313" key="5">
    <source>
        <dbReference type="EMBL" id="MBB5065535.1"/>
    </source>
</evidence>
<dbReference type="Pfam" id="PF25917">
    <property type="entry name" value="BSH_RND"/>
    <property type="match status" value="1"/>
</dbReference>
<dbReference type="GO" id="GO:0030313">
    <property type="term" value="C:cell envelope"/>
    <property type="evidence" value="ECO:0007669"/>
    <property type="project" value="UniProtKB-SubCell"/>
</dbReference>
<comment type="caution">
    <text evidence="5">The sequence shown here is derived from an EMBL/GenBank/DDBJ whole genome shotgun (WGS) entry which is preliminary data.</text>
</comment>
<dbReference type="PANTHER" id="PTHR32347">
    <property type="entry name" value="EFFLUX SYSTEM COMPONENT YKNX-RELATED"/>
    <property type="match status" value="1"/>
</dbReference>
<organism evidence="5 6">
    <name type="scientific">Granulicella mallensis</name>
    <dbReference type="NCBI Taxonomy" id="940614"/>
    <lineage>
        <taxon>Bacteria</taxon>
        <taxon>Pseudomonadati</taxon>
        <taxon>Acidobacteriota</taxon>
        <taxon>Terriglobia</taxon>
        <taxon>Terriglobales</taxon>
        <taxon>Acidobacteriaceae</taxon>
        <taxon>Granulicella</taxon>
    </lineage>
</organism>
<proteinExistence type="predicted"/>
<dbReference type="Gene3D" id="2.40.50.100">
    <property type="match status" value="1"/>
</dbReference>
<dbReference type="RefSeq" id="WP_184258301.1">
    <property type="nucleotide sequence ID" value="NZ_JACHIO010000017.1"/>
</dbReference>
<accession>A0A7W7ZSV2</accession>
<feature type="domain" description="Multidrug resistance protein MdtA-like barrel-sandwich hybrid" evidence="3">
    <location>
        <begin position="60"/>
        <end position="237"/>
    </location>
</feature>
<dbReference type="Proteomes" id="UP000584867">
    <property type="component" value="Unassembled WGS sequence"/>
</dbReference>
<name>A0A7W7ZSV2_9BACT</name>
<dbReference type="SUPFAM" id="SSF111369">
    <property type="entry name" value="HlyD-like secretion proteins"/>
    <property type="match status" value="1"/>
</dbReference>
<gene>
    <name evidence="5" type="ORF">HDF15_003903</name>
</gene>
<dbReference type="Gene3D" id="1.10.287.470">
    <property type="entry name" value="Helix hairpin bin"/>
    <property type="match status" value="1"/>
</dbReference>
<dbReference type="InterPro" id="IPR050465">
    <property type="entry name" value="UPF0194_transport"/>
</dbReference>
<evidence type="ECO:0000256" key="2">
    <source>
        <dbReference type="ARBA" id="ARBA00023054"/>
    </source>
</evidence>
<reference evidence="5 6" key="1">
    <citation type="submission" date="2020-08" db="EMBL/GenBank/DDBJ databases">
        <title>Genomic Encyclopedia of Type Strains, Phase IV (KMG-V): Genome sequencing to study the core and pangenomes of soil and plant-associated prokaryotes.</title>
        <authorList>
            <person name="Whitman W."/>
        </authorList>
    </citation>
    <scope>NUCLEOTIDE SEQUENCE [LARGE SCALE GENOMIC DNA]</scope>
    <source>
        <strain evidence="5 6">X5P3</strain>
    </source>
</reference>
<keyword evidence="2" id="KW-0175">Coiled coil</keyword>
<protein>
    <submittedName>
        <fullName evidence="5">HlyD family secretion protein</fullName>
    </submittedName>
</protein>
<evidence type="ECO:0000313" key="6">
    <source>
        <dbReference type="Proteomes" id="UP000584867"/>
    </source>
</evidence>
<dbReference type="InterPro" id="IPR058636">
    <property type="entry name" value="Beta-barrel_YknX"/>
</dbReference>
<dbReference type="AlphaFoldDB" id="A0A7W7ZSV2"/>
<evidence type="ECO:0000259" key="3">
    <source>
        <dbReference type="Pfam" id="PF25917"/>
    </source>
</evidence>